<dbReference type="InterPro" id="IPR036590">
    <property type="entry name" value="SRAP-like"/>
</dbReference>
<evidence type="ECO:0000313" key="9">
    <source>
        <dbReference type="EMBL" id="MBK0403076.1"/>
    </source>
</evidence>
<dbReference type="PANTHER" id="PTHR13604">
    <property type="entry name" value="DC12-RELATED"/>
    <property type="match status" value="1"/>
</dbReference>
<keyword evidence="7" id="KW-0456">Lyase</keyword>
<evidence type="ECO:0000313" key="10">
    <source>
        <dbReference type="Proteomes" id="UP000644147"/>
    </source>
</evidence>
<dbReference type="Proteomes" id="UP000644147">
    <property type="component" value="Unassembled WGS sequence"/>
</dbReference>
<keyword evidence="10" id="KW-1185">Reference proteome</keyword>
<keyword evidence="6" id="KW-0238">DNA-binding</keyword>
<organism evidence="9 10">
    <name type="scientific">Adhaeribacter terrigena</name>
    <dbReference type="NCBI Taxonomy" id="2793070"/>
    <lineage>
        <taxon>Bacteria</taxon>
        <taxon>Pseudomonadati</taxon>
        <taxon>Bacteroidota</taxon>
        <taxon>Cytophagia</taxon>
        <taxon>Cytophagales</taxon>
        <taxon>Hymenobacteraceae</taxon>
        <taxon>Adhaeribacter</taxon>
    </lineage>
</organism>
<keyword evidence="2 8" id="KW-0645">Protease</keyword>
<dbReference type="SUPFAM" id="SSF143081">
    <property type="entry name" value="BB1717-like"/>
    <property type="match status" value="1"/>
</dbReference>
<comment type="similarity">
    <text evidence="1 8">Belongs to the SOS response-associated peptidase family.</text>
</comment>
<accession>A0ABS1C100</accession>
<dbReference type="EC" id="3.4.-.-" evidence="8"/>
<protein>
    <recommendedName>
        <fullName evidence="8">Abasic site processing protein</fullName>
        <ecNumber evidence="8">3.4.-.-</ecNumber>
    </recommendedName>
</protein>
<keyword evidence="4 8" id="KW-0378">Hydrolase</keyword>
<gene>
    <name evidence="9" type="ORF">I5M27_08760</name>
</gene>
<keyword evidence="5" id="KW-0190">Covalent protein-DNA linkage</keyword>
<comment type="caution">
    <text evidence="9">The sequence shown here is derived from an EMBL/GenBank/DDBJ whole genome shotgun (WGS) entry which is preliminary data.</text>
</comment>
<evidence type="ECO:0000256" key="4">
    <source>
        <dbReference type="ARBA" id="ARBA00022801"/>
    </source>
</evidence>
<evidence type="ECO:0000256" key="3">
    <source>
        <dbReference type="ARBA" id="ARBA00022763"/>
    </source>
</evidence>
<dbReference type="InterPro" id="IPR003738">
    <property type="entry name" value="SRAP"/>
</dbReference>
<name>A0ABS1C100_9BACT</name>
<dbReference type="Pfam" id="PF02586">
    <property type="entry name" value="SRAP"/>
    <property type="match status" value="1"/>
</dbReference>
<dbReference type="RefSeq" id="WP_200505816.1">
    <property type="nucleotide sequence ID" value="NZ_JAEHFX010000003.1"/>
</dbReference>
<evidence type="ECO:0000256" key="1">
    <source>
        <dbReference type="ARBA" id="ARBA00008136"/>
    </source>
</evidence>
<dbReference type="PANTHER" id="PTHR13604:SF0">
    <property type="entry name" value="ABASIC SITE PROCESSING PROTEIN HMCES"/>
    <property type="match status" value="1"/>
</dbReference>
<keyword evidence="3" id="KW-0227">DNA damage</keyword>
<dbReference type="Gene3D" id="3.90.1680.10">
    <property type="entry name" value="SOS response associated peptidase-like"/>
    <property type="match status" value="1"/>
</dbReference>
<evidence type="ECO:0000256" key="6">
    <source>
        <dbReference type="ARBA" id="ARBA00023125"/>
    </source>
</evidence>
<dbReference type="EMBL" id="JAEHFX010000003">
    <property type="protein sequence ID" value="MBK0403076.1"/>
    <property type="molecule type" value="Genomic_DNA"/>
</dbReference>
<evidence type="ECO:0000256" key="2">
    <source>
        <dbReference type="ARBA" id="ARBA00022670"/>
    </source>
</evidence>
<evidence type="ECO:0000256" key="7">
    <source>
        <dbReference type="ARBA" id="ARBA00023239"/>
    </source>
</evidence>
<reference evidence="9 10" key="1">
    <citation type="submission" date="2020-12" db="EMBL/GenBank/DDBJ databases">
        <title>Bacterial novel species Adhaeribacter sp. BT258 isolated from soil.</title>
        <authorList>
            <person name="Jung H.-Y."/>
        </authorList>
    </citation>
    <scope>NUCLEOTIDE SEQUENCE [LARGE SCALE GENOMIC DNA]</scope>
    <source>
        <strain evidence="9 10">BT258</strain>
    </source>
</reference>
<proteinExistence type="inferred from homology"/>
<evidence type="ECO:0000256" key="8">
    <source>
        <dbReference type="RuleBase" id="RU364100"/>
    </source>
</evidence>
<evidence type="ECO:0000256" key="5">
    <source>
        <dbReference type="ARBA" id="ARBA00023124"/>
    </source>
</evidence>
<sequence>MNFNLSKYMCGRVTLTKESVPVNHRFAKQVNEAELVPNYNIGPTQKVGVINSEEPEHLQFLSWGLQITVNHHPTLLLNARADTLLERKTFAPLLEAGQTCFMLVDSYYEWSTTSKANRHPYRILLKDNDLFGIAGLYKRIVDEQTGEETIQFTSITTEPNPMLSKIHDRMPAILPIGHEMDWLKPQANPKDYLTMLQPLNEKLLQMYTVSNEVGKLTNNYPDLIKPYEYPAQPEQLSMF</sequence>